<dbReference type="Gene3D" id="1.10.357.10">
    <property type="entry name" value="Tetracycline Repressor, domain 2"/>
    <property type="match status" value="1"/>
</dbReference>
<dbReference type="KEGG" id="pami:JCM7686_1168"/>
<evidence type="ECO:0000313" key="6">
    <source>
        <dbReference type="EMBL" id="AGT08277.1"/>
    </source>
</evidence>
<dbReference type="GO" id="GO:0000976">
    <property type="term" value="F:transcription cis-regulatory region binding"/>
    <property type="evidence" value="ECO:0007669"/>
    <property type="project" value="TreeGrafter"/>
</dbReference>
<dbReference type="EMBL" id="CP006650">
    <property type="protein sequence ID" value="AGT08277.1"/>
    <property type="molecule type" value="Genomic_DNA"/>
</dbReference>
<dbReference type="PATRIC" id="fig|1367847.3.peg.1136"/>
<dbReference type="STRING" id="1367847.JCM7686_1168"/>
<dbReference type="SUPFAM" id="SSF46689">
    <property type="entry name" value="Homeodomain-like"/>
    <property type="match status" value="1"/>
</dbReference>
<dbReference type="PANTHER" id="PTHR30055">
    <property type="entry name" value="HTH-TYPE TRANSCRIPTIONAL REGULATOR RUTR"/>
    <property type="match status" value="1"/>
</dbReference>
<dbReference type="eggNOG" id="COG1309">
    <property type="taxonomic scope" value="Bacteria"/>
</dbReference>
<dbReference type="InterPro" id="IPR025996">
    <property type="entry name" value="MT1864/Rv1816-like_C"/>
</dbReference>
<dbReference type="InterPro" id="IPR001647">
    <property type="entry name" value="HTH_TetR"/>
</dbReference>
<evidence type="ECO:0000256" key="4">
    <source>
        <dbReference type="PROSITE-ProRule" id="PRU00335"/>
    </source>
</evidence>
<keyword evidence="3" id="KW-0804">Transcription</keyword>
<protein>
    <submittedName>
        <fullName evidence="6">Transcriptional regulator, TetR family</fullName>
    </submittedName>
</protein>
<dbReference type="HOGENOM" id="CLU_069356_40_5_5"/>
<feature type="domain" description="HTH tetR-type" evidence="5">
    <location>
        <begin position="44"/>
        <end position="104"/>
    </location>
</feature>
<evidence type="ECO:0000259" key="5">
    <source>
        <dbReference type="PROSITE" id="PS50977"/>
    </source>
</evidence>
<gene>
    <name evidence="6" type="ORF">JCM7686_1168</name>
</gene>
<proteinExistence type="predicted"/>
<organism evidence="6 7">
    <name type="scientific">Paracoccus aminophilus JCM 7686</name>
    <dbReference type="NCBI Taxonomy" id="1367847"/>
    <lineage>
        <taxon>Bacteria</taxon>
        <taxon>Pseudomonadati</taxon>
        <taxon>Pseudomonadota</taxon>
        <taxon>Alphaproteobacteria</taxon>
        <taxon>Rhodobacterales</taxon>
        <taxon>Paracoccaceae</taxon>
        <taxon>Paracoccus</taxon>
    </lineage>
</organism>
<accession>S5XT03</accession>
<feature type="DNA-binding region" description="H-T-H motif" evidence="4">
    <location>
        <begin position="67"/>
        <end position="86"/>
    </location>
</feature>
<dbReference type="Pfam" id="PF13305">
    <property type="entry name" value="TetR_C_33"/>
    <property type="match status" value="1"/>
</dbReference>
<dbReference type="Pfam" id="PF00440">
    <property type="entry name" value="TetR_N"/>
    <property type="match status" value="1"/>
</dbReference>
<evidence type="ECO:0000256" key="3">
    <source>
        <dbReference type="ARBA" id="ARBA00023163"/>
    </source>
</evidence>
<evidence type="ECO:0000313" key="7">
    <source>
        <dbReference type="Proteomes" id="UP000015480"/>
    </source>
</evidence>
<dbReference type="PANTHER" id="PTHR30055:SF234">
    <property type="entry name" value="HTH-TYPE TRANSCRIPTIONAL REGULATOR BETI"/>
    <property type="match status" value="1"/>
</dbReference>
<dbReference type="InterPro" id="IPR036271">
    <property type="entry name" value="Tet_transcr_reg_TetR-rel_C_sf"/>
</dbReference>
<dbReference type="Proteomes" id="UP000015480">
    <property type="component" value="Chromosome"/>
</dbReference>
<dbReference type="InterPro" id="IPR050109">
    <property type="entry name" value="HTH-type_TetR-like_transc_reg"/>
</dbReference>
<dbReference type="PROSITE" id="PS50977">
    <property type="entry name" value="HTH_TETR_2"/>
    <property type="match status" value="1"/>
</dbReference>
<evidence type="ECO:0000256" key="1">
    <source>
        <dbReference type="ARBA" id="ARBA00023015"/>
    </source>
</evidence>
<evidence type="ECO:0000256" key="2">
    <source>
        <dbReference type="ARBA" id="ARBA00023125"/>
    </source>
</evidence>
<dbReference type="GO" id="GO:0003700">
    <property type="term" value="F:DNA-binding transcription factor activity"/>
    <property type="evidence" value="ECO:0007669"/>
    <property type="project" value="TreeGrafter"/>
</dbReference>
<keyword evidence="1" id="KW-0805">Transcription regulation</keyword>
<name>S5XT03_PARAH</name>
<dbReference type="AlphaFoldDB" id="S5XT03"/>
<dbReference type="SUPFAM" id="SSF48498">
    <property type="entry name" value="Tetracyclin repressor-like, C-terminal domain"/>
    <property type="match status" value="1"/>
</dbReference>
<dbReference type="InterPro" id="IPR009057">
    <property type="entry name" value="Homeodomain-like_sf"/>
</dbReference>
<keyword evidence="2 4" id="KW-0238">DNA-binding</keyword>
<keyword evidence="7" id="KW-1185">Reference proteome</keyword>
<sequence>MASHRLMNTVHLFSAGRNESSRIFLNSVLKKVIPMSRPLRQPREELRKSIVETSKSILDREGAEGLSARAIAREIGYTAASIYNVFESMSDILMEVNRETLAELQALFENLPREASPRLRLQALCLGYVAFMESNPARWNALFGGMRQRESFPDWYVGTIDQLKGRLGALLVEHAGECGHRITEAEALGMAENLFITIHGLLALDVGRRLDLFTRRSPEEMAGFAIDLTLAGLGAGSGAEAGIGR</sequence>
<reference evidence="6 7" key="1">
    <citation type="journal article" date="2014" name="BMC Genomics">
        <title>Architecture and functions of a multipartite genome of the methylotrophic bacterium Paracoccus aminophilus JCM 7686, containing primary and secondary chromids.</title>
        <authorList>
            <person name="Dziewit L."/>
            <person name="Czarnecki J."/>
            <person name="Wibberg D."/>
            <person name="Radlinska M."/>
            <person name="Mrozek P."/>
            <person name="Szymczak M."/>
            <person name="Schluter A."/>
            <person name="Puhler A."/>
            <person name="Bartosik D."/>
        </authorList>
    </citation>
    <scope>NUCLEOTIDE SEQUENCE [LARGE SCALE GENOMIC DNA]</scope>
    <source>
        <strain evidence="6">JCM 7686</strain>
    </source>
</reference>